<feature type="compositionally biased region" description="Basic and acidic residues" evidence="6">
    <location>
        <begin position="148"/>
        <end position="162"/>
    </location>
</feature>
<comment type="similarity">
    <text evidence="3">Belongs to the RRG9 family.</text>
</comment>
<dbReference type="PANTHER" id="PTHR13475:SF3">
    <property type="entry name" value="NEUGRIN"/>
    <property type="match status" value="1"/>
</dbReference>
<dbReference type="EMBL" id="PDLN01000009">
    <property type="protein sequence ID" value="RDW75614.1"/>
    <property type="molecule type" value="Genomic_DNA"/>
</dbReference>
<evidence type="ECO:0000256" key="6">
    <source>
        <dbReference type="SAM" id="MobiDB-lite"/>
    </source>
</evidence>
<dbReference type="GO" id="GO:0005739">
    <property type="term" value="C:mitochondrion"/>
    <property type="evidence" value="ECO:0007669"/>
    <property type="project" value="UniProtKB-SubCell"/>
</dbReference>
<evidence type="ECO:0000313" key="7">
    <source>
        <dbReference type="EMBL" id="RDW75614.1"/>
    </source>
</evidence>
<evidence type="ECO:0000256" key="2">
    <source>
        <dbReference type="ARBA" id="ARBA00004173"/>
    </source>
</evidence>
<sequence length="344" mass="38805">MSCLCPTNTLRSFIRSIAHIDLSANSTGLAHLQLRQNSIRRLPARRVQYLSTVGPSASYESSPTQPASAINSAQLAADGSNVRLDSFFAEISPENIDALAAEHDQSTPYDRPSQYEQDQSRFGAKTFHASSSSRKAKAKGMNQSSKTFPRDQKSKGPGKEQRGYNVQQGWQDQEPSGLEDDWKPARREPWQIQKSALKEKFEGGWQPLKKLSPDALAGIRALHSQMPDVYTTAALADNFQVSPEAIRRILKSKWTPGQEEEIDRQKRWFKRGEKVWTRWAEEEKMKPPKRWRELGVGKGYFGRKKAAAREAEERTERFAYHIRAATSVTTTATRPADTDDGPRN</sequence>
<accession>A0A3D8RNZ4</accession>
<comment type="subcellular location">
    <subcellularLocation>
        <location evidence="2">Mitochondrion</location>
    </subcellularLocation>
</comment>
<proteinExistence type="inferred from homology"/>
<keyword evidence="8" id="KW-1185">Reference proteome</keyword>
<reference evidence="7 8" key="1">
    <citation type="journal article" date="2018" name="IMA Fungus">
        <title>IMA Genome-F 9: Draft genome sequence of Annulohypoxylon stygium, Aspergillus mulundensis, Berkeleyomyces basicola (syn. Thielaviopsis basicola), Ceratocystis smalleyi, two Cercospora beticola strains, Coleophoma cylindrospora, Fusarium fracticaudum, Phialophora cf. hyalina, and Morchella septimelata.</title>
        <authorList>
            <person name="Wingfield B.D."/>
            <person name="Bills G.F."/>
            <person name="Dong Y."/>
            <person name="Huang W."/>
            <person name="Nel W.J."/>
            <person name="Swalarsk-Parry B.S."/>
            <person name="Vaghefi N."/>
            <person name="Wilken P.M."/>
            <person name="An Z."/>
            <person name="de Beer Z.W."/>
            <person name="De Vos L."/>
            <person name="Chen L."/>
            <person name="Duong T.A."/>
            <person name="Gao Y."/>
            <person name="Hammerbacher A."/>
            <person name="Kikkert J.R."/>
            <person name="Li Y."/>
            <person name="Li H."/>
            <person name="Li K."/>
            <person name="Li Q."/>
            <person name="Liu X."/>
            <person name="Ma X."/>
            <person name="Naidoo K."/>
            <person name="Pethybridge S.J."/>
            <person name="Sun J."/>
            <person name="Steenkamp E.T."/>
            <person name="van der Nest M.A."/>
            <person name="van Wyk S."/>
            <person name="Wingfield M.J."/>
            <person name="Xiong C."/>
            <person name="Yue Q."/>
            <person name="Zhang X."/>
        </authorList>
    </citation>
    <scope>NUCLEOTIDE SEQUENCE [LARGE SCALE GENOMIC DNA]</scope>
    <source>
        <strain evidence="7 8">BP5796</strain>
    </source>
</reference>
<gene>
    <name evidence="7" type="ORF">BP5796_06435</name>
</gene>
<evidence type="ECO:0000256" key="1">
    <source>
        <dbReference type="ARBA" id="ARBA00003548"/>
    </source>
</evidence>
<dbReference type="InterPro" id="IPR010487">
    <property type="entry name" value="NGRN/Rrg9"/>
</dbReference>
<organism evidence="7 8">
    <name type="scientific">Coleophoma crateriformis</name>
    <dbReference type="NCBI Taxonomy" id="565419"/>
    <lineage>
        <taxon>Eukaryota</taxon>
        <taxon>Fungi</taxon>
        <taxon>Dikarya</taxon>
        <taxon>Ascomycota</taxon>
        <taxon>Pezizomycotina</taxon>
        <taxon>Leotiomycetes</taxon>
        <taxon>Helotiales</taxon>
        <taxon>Dermateaceae</taxon>
        <taxon>Coleophoma</taxon>
    </lineage>
</organism>
<comment type="caution">
    <text evidence="7">The sequence shown here is derived from an EMBL/GenBank/DDBJ whole genome shotgun (WGS) entry which is preliminary data.</text>
</comment>
<evidence type="ECO:0000313" key="8">
    <source>
        <dbReference type="Proteomes" id="UP000256328"/>
    </source>
</evidence>
<name>A0A3D8RNZ4_9HELO</name>
<dbReference type="AlphaFoldDB" id="A0A3D8RNZ4"/>
<keyword evidence="5" id="KW-0809">Transit peptide</keyword>
<dbReference type="Pfam" id="PF06413">
    <property type="entry name" value="Neugrin"/>
    <property type="match status" value="1"/>
</dbReference>
<comment type="function">
    <text evidence="1">Required for respiratory activity and maintenance and expression of the mitochondrial genome.</text>
</comment>
<evidence type="ECO:0000256" key="3">
    <source>
        <dbReference type="ARBA" id="ARBA00010895"/>
    </source>
</evidence>
<evidence type="ECO:0000256" key="4">
    <source>
        <dbReference type="ARBA" id="ARBA00013566"/>
    </source>
</evidence>
<evidence type="ECO:0000256" key="5">
    <source>
        <dbReference type="ARBA" id="ARBA00022946"/>
    </source>
</evidence>
<dbReference type="OrthoDB" id="5578174at2759"/>
<dbReference type="GO" id="GO:0005634">
    <property type="term" value="C:nucleus"/>
    <property type="evidence" value="ECO:0007669"/>
    <property type="project" value="TreeGrafter"/>
</dbReference>
<feature type="region of interest" description="Disordered" evidence="6">
    <location>
        <begin position="104"/>
        <end position="182"/>
    </location>
</feature>
<feature type="compositionally biased region" description="Polar residues" evidence="6">
    <location>
        <begin position="164"/>
        <end position="174"/>
    </location>
</feature>
<dbReference type="Proteomes" id="UP000256328">
    <property type="component" value="Unassembled WGS sequence"/>
</dbReference>
<dbReference type="PANTHER" id="PTHR13475">
    <property type="entry name" value="NEUGRIN"/>
    <property type="match status" value="1"/>
</dbReference>
<protein>
    <recommendedName>
        <fullName evidence="4">Required for respiratory growth protein 9, mitochondrial</fullName>
    </recommendedName>
</protein>